<protein>
    <submittedName>
        <fullName evidence="1">Uncharacterized protein</fullName>
    </submittedName>
</protein>
<gene>
    <name evidence="1" type="ORF">VNO80_09371</name>
</gene>
<reference evidence="1 2" key="1">
    <citation type="submission" date="2024-01" db="EMBL/GenBank/DDBJ databases">
        <title>The genomes of 5 underutilized Papilionoideae crops provide insights into root nodulation and disease resistanc.</title>
        <authorList>
            <person name="Jiang F."/>
        </authorList>
    </citation>
    <scope>NUCLEOTIDE SEQUENCE [LARGE SCALE GENOMIC DNA]</scope>
    <source>
        <strain evidence="1">JINMINGXINNONG_FW02</strain>
        <tissue evidence="1">Leaves</tissue>
    </source>
</reference>
<proteinExistence type="predicted"/>
<organism evidence="1 2">
    <name type="scientific">Phaseolus coccineus</name>
    <name type="common">Scarlet runner bean</name>
    <name type="synonym">Phaseolus multiflorus</name>
    <dbReference type="NCBI Taxonomy" id="3886"/>
    <lineage>
        <taxon>Eukaryota</taxon>
        <taxon>Viridiplantae</taxon>
        <taxon>Streptophyta</taxon>
        <taxon>Embryophyta</taxon>
        <taxon>Tracheophyta</taxon>
        <taxon>Spermatophyta</taxon>
        <taxon>Magnoliopsida</taxon>
        <taxon>eudicotyledons</taxon>
        <taxon>Gunneridae</taxon>
        <taxon>Pentapetalae</taxon>
        <taxon>rosids</taxon>
        <taxon>fabids</taxon>
        <taxon>Fabales</taxon>
        <taxon>Fabaceae</taxon>
        <taxon>Papilionoideae</taxon>
        <taxon>50 kb inversion clade</taxon>
        <taxon>NPAAA clade</taxon>
        <taxon>indigoferoid/millettioid clade</taxon>
        <taxon>Phaseoleae</taxon>
        <taxon>Phaseolus</taxon>
    </lineage>
</organism>
<name>A0AAN9N6C9_PHACN</name>
<accession>A0AAN9N6C9</accession>
<dbReference type="Proteomes" id="UP001374584">
    <property type="component" value="Unassembled WGS sequence"/>
</dbReference>
<dbReference type="EMBL" id="JAYMYR010000004">
    <property type="protein sequence ID" value="KAK7367360.1"/>
    <property type="molecule type" value="Genomic_DNA"/>
</dbReference>
<evidence type="ECO:0000313" key="2">
    <source>
        <dbReference type="Proteomes" id="UP001374584"/>
    </source>
</evidence>
<sequence length="96" mass="10659">MRERHSPCSTITPCLMQNGENAFVSNSGPVNGMEKSAFWLRSSKCRGKVESKADLASQLVVTVILSVSSANIDESLFYEKNVSHTNICWYKKSLSK</sequence>
<dbReference type="AlphaFoldDB" id="A0AAN9N6C9"/>
<comment type="caution">
    <text evidence="1">The sequence shown here is derived from an EMBL/GenBank/DDBJ whole genome shotgun (WGS) entry which is preliminary data.</text>
</comment>
<evidence type="ECO:0000313" key="1">
    <source>
        <dbReference type="EMBL" id="KAK7367360.1"/>
    </source>
</evidence>
<keyword evidence="2" id="KW-1185">Reference proteome</keyword>